<dbReference type="PANTHER" id="PTHR45640:SF13">
    <property type="entry name" value="HEAT SHOCK PROTEIN 22-RELATED"/>
    <property type="match status" value="1"/>
</dbReference>
<feature type="compositionally biased region" description="Low complexity" evidence="4">
    <location>
        <begin position="232"/>
        <end position="261"/>
    </location>
</feature>
<proteinExistence type="inferred from homology"/>
<dbReference type="InterPro" id="IPR008978">
    <property type="entry name" value="HSP20-like_chaperone"/>
</dbReference>
<dbReference type="Pfam" id="PF00011">
    <property type="entry name" value="HSP20"/>
    <property type="match status" value="1"/>
</dbReference>
<comment type="similarity">
    <text evidence="2 3">Belongs to the small heat shock protein (HSP20) family.</text>
</comment>
<organism evidence="6 7">
    <name type="scientific">Varroa destructor</name>
    <name type="common">Honeybee mite</name>
    <dbReference type="NCBI Taxonomy" id="109461"/>
    <lineage>
        <taxon>Eukaryota</taxon>
        <taxon>Metazoa</taxon>
        <taxon>Ecdysozoa</taxon>
        <taxon>Arthropoda</taxon>
        <taxon>Chelicerata</taxon>
        <taxon>Arachnida</taxon>
        <taxon>Acari</taxon>
        <taxon>Parasitiformes</taxon>
        <taxon>Mesostigmata</taxon>
        <taxon>Gamasina</taxon>
        <taxon>Dermanyssoidea</taxon>
        <taxon>Varroidae</taxon>
        <taxon>Varroa</taxon>
    </lineage>
</organism>
<dbReference type="GO" id="GO:0005634">
    <property type="term" value="C:nucleus"/>
    <property type="evidence" value="ECO:0007669"/>
    <property type="project" value="TreeGrafter"/>
</dbReference>
<dbReference type="Proteomes" id="UP000594260">
    <property type="component" value="Unplaced"/>
</dbReference>
<evidence type="ECO:0000259" key="5">
    <source>
        <dbReference type="PROSITE" id="PS01031"/>
    </source>
</evidence>
<dbReference type="KEGG" id="vde:111250806"/>
<evidence type="ECO:0000256" key="4">
    <source>
        <dbReference type="SAM" id="MobiDB-lite"/>
    </source>
</evidence>
<reference evidence="6" key="1">
    <citation type="submission" date="2021-01" db="UniProtKB">
        <authorList>
            <consortium name="EnsemblMetazoa"/>
        </authorList>
    </citation>
    <scope>IDENTIFICATION</scope>
</reference>
<keyword evidence="1" id="KW-0346">Stress response</keyword>
<dbReference type="InterPro" id="IPR001436">
    <property type="entry name" value="Alpha-crystallin/sHSP_animal"/>
</dbReference>
<dbReference type="GO" id="GO:0042026">
    <property type="term" value="P:protein refolding"/>
    <property type="evidence" value="ECO:0007669"/>
    <property type="project" value="TreeGrafter"/>
</dbReference>
<name>A0A7M7K987_VARDE</name>
<dbReference type="OrthoDB" id="6416617at2759"/>
<evidence type="ECO:0000313" key="7">
    <source>
        <dbReference type="Proteomes" id="UP000594260"/>
    </source>
</evidence>
<dbReference type="Gene3D" id="2.60.40.790">
    <property type="match status" value="1"/>
</dbReference>
<dbReference type="PRINTS" id="PR00299">
    <property type="entry name" value="ACRYSTALLIN"/>
</dbReference>
<dbReference type="CDD" id="cd06526">
    <property type="entry name" value="metazoan_ACD"/>
    <property type="match status" value="1"/>
</dbReference>
<evidence type="ECO:0000256" key="2">
    <source>
        <dbReference type="PROSITE-ProRule" id="PRU00285"/>
    </source>
</evidence>
<dbReference type="EnsemblMetazoa" id="XM_022806582">
    <property type="protein sequence ID" value="XP_022662317"/>
    <property type="gene ID" value="LOC111250806"/>
</dbReference>
<dbReference type="RefSeq" id="XP_022662317.1">
    <property type="nucleotide sequence ID" value="XM_022806582.1"/>
</dbReference>
<dbReference type="GO" id="GO:0009408">
    <property type="term" value="P:response to heat"/>
    <property type="evidence" value="ECO:0007669"/>
    <property type="project" value="TreeGrafter"/>
</dbReference>
<dbReference type="PANTHER" id="PTHR45640">
    <property type="entry name" value="HEAT SHOCK PROTEIN HSP-12.2-RELATED"/>
    <property type="match status" value="1"/>
</dbReference>
<evidence type="ECO:0000313" key="6">
    <source>
        <dbReference type="EnsemblMetazoa" id="XP_022662317"/>
    </source>
</evidence>
<dbReference type="GeneID" id="111250806"/>
<dbReference type="GO" id="GO:0051082">
    <property type="term" value="F:unfolded protein binding"/>
    <property type="evidence" value="ECO:0007669"/>
    <property type="project" value="TreeGrafter"/>
</dbReference>
<sequence length="270" mass="29504">MFSASNCPRSNSESLSTVFRSCANGNDMASDLKSRLHSSFQDLGGGVSPPPGGDFSRASEFHRFYENRCQDVRRRLLNQSPLGRLSPFSMTSFNDLSLTGEKFCVRLDVGHYGPEDIEVKTVDQQVVVRGRHDERADEIGTICREFTRRIQLPKDIQPESVKCSLTSDGYLVIEAPRKPEKPPANERVVPIKVLDTPVNNSASQKINNGHGARCTSPSRHHCTSAASNPIPQMSSSNISQQTTQSNGTTTTTATLRSSTMTKVTAGASDL</sequence>
<keyword evidence="7" id="KW-1185">Reference proteome</keyword>
<dbReference type="PROSITE" id="PS01031">
    <property type="entry name" value="SHSP"/>
    <property type="match status" value="1"/>
</dbReference>
<dbReference type="SUPFAM" id="SSF49764">
    <property type="entry name" value="HSP20-like chaperones"/>
    <property type="match status" value="1"/>
</dbReference>
<dbReference type="InParanoid" id="A0A7M7K987"/>
<feature type="region of interest" description="Disordered" evidence="4">
    <location>
        <begin position="199"/>
        <end position="270"/>
    </location>
</feature>
<accession>A0A7M7K987</accession>
<evidence type="ECO:0000256" key="3">
    <source>
        <dbReference type="RuleBase" id="RU003616"/>
    </source>
</evidence>
<dbReference type="GO" id="GO:0005737">
    <property type="term" value="C:cytoplasm"/>
    <property type="evidence" value="ECO:0007669"/>
    <property type="project" value="TreeGrafter"/>
</dbReference>
<dbReference type="AlphaFoldDB" id="A0A7M7K987"/>
<dbReference type="InterPro" id="IPR002068">
    <property type="entry name" value="A-crystallin/Hsp20_dom"/>
</dbReference>
<evidence type="ECO:0000256" key="1">
    <source>
        <dbReference type="ARBA" id="ARBA00023016"/>
    </source>
</evidence>
<protein>
    <recommendedName>
        <fullName evidence="5">SHSP domain-containing protein</fullName>
    </recommendedName>
</protein>
<feature type="domain" description="SHSP" evidence="5">
    <location>
        <begin position="84"/>
        <end position="194"/>
    </location>
</feature>